<comment type="caution">
    <text evidence="2">The sequence shown here is derived from an EMBL/GenBank/DDBJ whole genome shotgun (WGS) entry which is preliminary data.</text>
</comment>
<evidence type="ECO:0000256" key="1">
    <source>
        <dbReference type="SAM" id="Phobius"/>
    </source>
</evidence>
<protein>
    <submittedName>
        <fullName evidence="2">Uncharacterized protein</fullName>
    </submittedName>
</protein>
<keyword evidence="1" id="KW-1133">Transmembrane helix</keyword>
<evidence type="ECO:0000313" key="2">
    <source>
        <dbReference type="EMBL" id="KKQ89297.1"/>
    </source>
</evidence>
<dbReference type="AlphaFoldDB" id="A0A0G0LE14"/>
<accession>A0A0G0LE14</accession>
<dbReference type="EMBL" id="LBVP01000017">
    <property type="protein sequence ID" value="KKQ89297.1"/>
    <property type="molecule type" value="Genomic_DNA"/>
</dbReference>
<feature type="transmembrane region" description="Helical" evidence="1">
    <location>
        <begin position="240"/>
        <end position="262"/>
    </location>
</feature>
<dbReference type="Proteomes" id="UP000034893">
    <property type="component" value="Unassembled WGS sequence"/>
</dbReference>
<gene>
    <name evidence="2" type="ORF">UT12_C0017G0018</name>
</gene>
<organism evidence="2 3">
    <name type="scientific">Candidatus Curtissbacteria bacterium GW2011_GWC2_38_9</name>
    <dbReference type="NCBI Taxonomy" id="1618414"/>
    <lineage>
        <taxon>Bacteria</taxon>
        <taxon>Candidatus Curtissiibacteriota</taxon>
    </lineage>
</organism>
<proteinExistence type="predicted"/>
<feature type="transmembrane region" description="Helical" evidence="1">
    <location>
        <begin position="195"/>
        <end position="219"/>
    </location>
</feature>
<keyword evidence="1" id="KW-0472">Membrane</keyword>
<reference evidence="2 3" key="1">
    <citation type="journal article" date="2015" name="Nature">
        <title>rRNA introns, odd ribosomes, and small enigmatic genomes across a large radiation of phyla.</title>
        <authorList>
            <person name="Brown C.T."/>
            <person name="Hug L.A."/>
            <person name="Thomas B.C."/>
            <person name="Sharon I."/>
            <person name="Castelle C.J."/>
            <person name="Singh A."/>
            <person name="Wilkins M.J."/>
            <person name="Williams K.H."/>
            <person name="Banfield J.F."/>
        </authorList>
    </citation>
    <scope>NUCLEOTIDE SEQUENCE [LARGE SCALE GENOMIC DNA]</scope>
</reference>
<keyword evidence="1" id="KW-0812">Transmembrane</keyword>
<evidence type="ECO:0000313" key="3">
    <source>
        <dbReference type="Proteomes" id="UP000034893"/>
    </source>
</evidence>
<name>A0A0G0LE14_9BACT</name>
<sequence length="265" mass="28661">MPPAGFGKKLVVTCIIVQNGAQSGEIRIPAELAIEKVALNIQGTTSGDFFNLVSMNIRRLGLSLKQAIFDPMYGAILYFPSNLIESSMKVLTESIRKGPVVAAQALINVSRYIKEIDRVNERLKDLMADLISSISTQIKFLTPAISGIVVGITSMISAIIRKLNVIVEAGARGGDDAGNIGIVGGIDFKIGIPTYYFQIIVGIYIVEIIFILTILANGIENGSDNLAENHSLGKNLIKSTLLYVIISFVVMVLFNFLSMQILPNA</sequence>